<reference evidence="3" key="2">
    <citation type="submission" date="2021-04" db="EMBL/GenBank/DDBJ databases">
        <authorList>
            <person name="Gilroy R."/>
        </authorList>
    </citation>
    <scope>NUCLEOTIDE SEQUENCE</scope>
    <source>
        <strain evidence="3">12435</strain>
    </source>
</reference>
<evidence type="ECO:0000256" key="1">
    <source>
        <dbReference type="ARBA" id="ARBA00004196"/>
    </source>
</evidence>
<dbReference type="SUPFAM" id="SSF49785">
    <property type="entry name" value="Galactose-binding domain-like"/>
    <property type="match status" value="2"/>
</dbReference>
<evidence type="ECO:0000313" key="3">
    <source>
        <dbReference type="EMBL" id="HIW02283.1"/>
    </source>
</evidence>
<feature type="non-terminal residue" evidence="3">
    <location>
        <position position="1"/>
    </location>
</feature>
<dbReference type="AlphaFoldDB" id="A0A9D1TR11"/>
<dbReference type="InterPro" id="IPR042229">
    <property type="entry name" value="Listeria/Bacterioides_rpt_sf"/>
</dbReference>
<dbReference type="PROSITE" id="PS51175">
    <property type="entry name" value="CBM6"/>
    <property type="match status" value="1"/>
</dbReference>
<dbReference type="InterPro" id="IPR013378">
    <property type="entry name" value="InlB-like_B-rpt"/>
</dbReference>
<organism evidence="3 4">
    <name type="scientific">Candidatus Protoclostridium stercorigallinarum</name>
    <dbReference type="NCBI Taxonomy" id="2838741"/>
    <lineage>
        <taxon>Bacteria</taxon>
        <taxon>Bacillati</taxon>
        <taxon>Bacillota</taxon>
        <taxon>Clostridia</taxon>
        <taxon>Candidatus Protoclostridium</taxon>
    </lineage>
</organism>
<evidence type="ECO:0000313" key="4">
    <source>
        <dbReference type="Proteomes" id="UP000823990"/>
    </source>
</evidence>
<dbReference type="GO" id="GO:0030313">
    <property type="term" value="C:cell envelope"/>
    <property type="evidence" value="ECO:0007669"/>
    <property type="project" value="UniProtKB-SubCell"/>
</dbReference>
<dbReference type="Pfam" id="PF09479">
    <property type="entry name" value="Flg_new"/>
    <property type="match status" value="1"/>
</dbReference>
<comment type="caution">
    <text evidence="3">The sequence shown here is derived from an EMBL/GenBank/DDBJ whole genome shotgun (WGS) entry which is preliminary data.</text>
</comment>
<dbReference type="NCBIfam" id="TIGR02543">
    <property type="entry name" value="List_Bact_rpt"/>
    <property type="match status" value="1"/>
</dbReference>
<accession>A0A9D1TR11</accession>
<dbReference type="EMBL" id="DXHS01000053">
    <property type="protein sequence ID" value="HIW02283.1"/>
    <property type="molecule type" value="Genomic_DNA"/>
</dbReference>
<dbReference type="GO" id="GO:0030246">
    <property type="term" value="F:carbohydrate binding"/>
    <property type="evidence" value="ECO:0007669"/>
    <property type="project" value="InterPro"/>
</dbReference>
<proteinExistence type="predicted"/>
<reference evidence="3" key="1">
    <citation type="journal article" date="2021" name="PeerJ">
        <title>Extensive microbial diversity within the chicken gut microbiome revealed by metagenomics and culture.</title>
        <authorList>
            <person name="Gilroy R."/>
            <person name="Ravi A."/>
            <person name="Getino M."/>
            <person name="Pursley I."/>
            <person name="Horton D.L."/>
            <person name="Alikhan N.F."/>
            <person name="Baker D."/>
            <person name="Gharbi K."/>
            <person name="Hall N."/>
            <person name="Watson M."/>
            <person name="Adriaenssens E.M."/>
            <person name="Foster-Nyarko E."/>
            <person name="Jarju S."/>
            <person name="Secka A."/>
            <person name="Antonio M."/>
            <person name="Oren A."/>
            <person name="Chaudhuri R.R."/>
            <person name="La Ragione R."/>
            <person name="Hildebrand F."/>
            <person name="Pallen M.J."/>
        </authorList>
    </citation>
    <scope>NUCLEOTIDE SEQUENCE</scope>
    <source>
        <strain evidence="3">12435</strain>
    </source>
</reference>
<name>A0A9D1TR11_9FIRM</name>
<comment type="subcellular location">
    <subcellularLocation>
        <location evidence="1">Cell envelope</location>
    </subcellularLocation>
</comment>
<evidence type="ECO:0000259" key="2">
    <source>
        <dbReference type="PROSITE" id="PS51175"/>
    </source>
</evidence>
<dbReference type="Gene3D" id="2.60.40.4270">
    <property type="entry name" value="Listeria-Bacteroides repeat domain"/>
    <property type="match status" value="1"/>
</dbReference>
<sequence length="520" mass="56154">GELTGNAAVTVEEGGKITGAPTASKDNATFNGWYDEATGGNKIDLETYTVTGNVVLYAHWSVENVYEAEDAVLYSSKGNLQIKDNGDNGETYVDGVNTNKGAKIEFIVYADADSTASLVAYFSQRVSDFPVSNMQILVNGEPFETDGVVPGTGNGDKWRAFVPVELGEIDLNEGRNTVSFAVISEEDYGGANFDKIVLIAEEQLPETNALVLEAENGVYRPTQKIEPGNGGTGQYLGINQKEGTTIDFAVDADEACTQELYVRLSLRAIVTDNVQSDILIKNVYKITVNGIEFDTGNAVVGKPVSGNNNWGVYSDVYLGEISFEQGVNTITFAVITKEDIGSNIDYLKLVGKNEVTETDLNTEFVLDEQKFEAEFAQAVKADGSVVGLDKDVCTAQDGVKSMMIGTNKNLGQTITFTVKANETKTVDLYAAITVRLYEDNAFGDIYKLTVNGEEQAVSGNIPSRGDGKDYWRESEEVKLCTLDLEEGTVYTITFEVISGEEGGGNFDYIKLATVDPSVAA</sequence>
<dbReference type="Proteomes" id="UP000823990">
    <property type="component" value="Unassembled WGS sequence"/>
</dbReference>
<protein>
    <submittedName>
        <fullName evidence="3">InlB B-repeat-containing protein</fullName>
    </submittedName>
</protein>
<dbReference type="Gene3D" id="2.60.120.260">
    <property type="entry name" value="Galactose-binding domain-like"/>
    <property type="match status" value="3"/>
</dbReference>
<gene>
    <name evidence="3" type="ORF">H9892_02995</name>
</gene>
<dbReference type="InterPro" id="IPR005084">
    <property type="entry name" value="CBM6"/>
</dbReference>
<dbReference type="InterPro" id="IPR008979">
    <property type="entry name" value="Galactose-bd-like_sf"/>
</dbReference>
<feature type="domain" description="CBM6" evidence="2">
    <location>
        <begin position="64"/>
        <end position="199"/>
    </location>
</feature>